<gene>
    <name evidence="1" type="ORF">PFICI_07410</name>
</gene>
<accession>W3X3Y8</accession>
<dbReference type="Proteomes" id="UP000030651">
    <property type="component" value="Unassembled WGS sequence"/>
</dbReference>
<evidence type="ECO:0008006" key="3">
    <source>
        <dbReference type="Google" id="ProtNLM"/>
    </source>
</evidence>
<reference evidence="2" key="1">
    <citation type="journal article" date="2015" name="BMC Genomics">
        <title>Genomic and transcriptomic analysis of the endophytic fungus Pestalotiopsis fici reveals its lifestyle and high potential for synthesis of natural products.</title>
        <authorList>
            <person name="Wang X."/>
            <person name="Zhang X."/>
            <person name="Liu L."/>
            <person name="Xiang M."/>
            <person name="Wang W."/>
            <person name="Sun X."/>
            <person name="Che Y."/>
            <person name="Guo L."/>
            <person name="Liu G."/>
            <person name="Guo L."/>
            <person name="Wang C."/>
            <person name="Yin W.B."/>
            <person name="Stadler M."/>
            <person name="Zhang X."/>
            <person name="Liu X."/>
        </authorList>
    </citation>
    <scope>NUCLEOTIDE SEQUENCE [LARGE SCALE GENOMIC DNA]</scope>
    <source>
        <strain evidence="2">W106-1 / CGMCC3.15140</strain>
    </source>
</reference>
<evidence type="ECO:0000313" key="1">
    <source>
        <dbReference type="EMBL" id="ETS79881.1"/>
    </source>
</evidence>
<proteinExistence type="predicted"/>
<protein>
    <recommendedName>
        <fullName evidence="3">SnoaL-like domain-containing protein</fullName>
    </recommendedName>
</protein>
<name>W3X3Y8_PESFW</name>
<evidence type="ECO:0000313" key="2">
    <source>
        <dbReference type="Proteomes" id="UP000030651"/>
    </source>
</evidence>
<dbReference type="EMBL" id="KI912113">
    <property type="protein sequence ID" value="ETS79881.1"/>
    <property type="molecule type" value="Genomic_DNA"/>
</dbReference>
<sequence length="193" mass="21781">MISQTVQKNSANASTNDRHSLLRRHAHAFCQALLSPPPPEALVKEFFIPEADGKNPTIREHGPSWATVHLPFLGRDFVGFHSTIEYFELLARTLKMHLDKDSFPGEDGFVVDTNANRVAVVGKGKFESVETGRSWDEKFSYVLSGWDEEGRLGRWDIWADPLSAWAAVSDQDINGWHKGEHRSLMSVVQHMRA</sequence>
<keyword evidence="2" id="KW-1185">Reference proteome</keyword>
<dbReference type="HOGENOM" id="CLU_095773_0_0_1"/>
<dbReference type="eggNOG" id="ENOG502SDPH">
    <property type="taxonomic scope" value="Eukaryota"/>
</dbReference>
<dbReference type="AlphaFoldDB" id="W3X3Y8"/>
<dbReference type="GeneID" id="19272423"/>
<dbReference type="InParanoid" id="W3X3Y8"/>
<dbReference type="OMA" id="DINGWHK"/>
<organism evidence="1 2">
    <name type="scientific">Pestalotiopsis fici (strain W106-1 / CGMCC3.15140)</name>
    <dbReference type="NCBI Taxonomy" id="1229662"/>
    <lineage>
        <taxon>Eukaryota</taxon>
        <taxon>Fungi</taxon>
        <taxon>Dikarya</taxon>
        <taxon>Ascomycota</taxon>
        <taxon>Pezizomycotina</taxon>
        <taxon>Sordariomycetes</taxon>
        <taxon>Xylariomycetidae</taxon>
        <taxon>Amphisphaeriales</taxon>
        <taxon>Sporocadaceae</taxon>
        <taxon>Pestalotiopsis</taxon>
    </lineage>
</organism>
<dbReference type="RefSeq" id="XP_007834182.1">
    <property type="nucleotide sequence ID" value="XM_007835991.1"/>
</dbReference>
<dbReference type="OrthoDB" id="3352776at2759"/>
<dbReference type="KEGG" id="pfy:PFICI_07410"/>